<evidence type="ECO:0000256" key="4">
    <source>
        <dbReference type="PROSITE-ProRule" id="PRU00335"/>
    </source>
</evidence>
<evidence type="ECO:0000259" key="5">
    <source>
        <dbReference type="PROSITE" id="PS50977"/>
    </source>
</evidence>
<dbReference type="PRINTS" id="PR00455">
    <property type="entry name" value="HTHTETR"/>
</dbReference>
<dbReference type="Proteomes" id="UP000501705">
    <property type="component" value="Chromosome"/>
</dbReference>
<dbReference type="PANTHER" id="PTHR47506:SF1">
    <property type="entry name" value="HTH-TYPE TRANSCRIPTIONAL REGULATOR YJDC"/>
    <property type="match status" value="1"/>
</dbReference>
<dbReference type="Pfam" id="PF21993">
    <property type="entry name" value="TetR_C_13_2"/>
    <property type="match status" value="1"/>
</dbReference>
<evidence type="ECO:0000256" key="3">
    <source>
        <dbReference type="ARBA" id="ARBA00023163"/>
    </source>
</evidence>
<dbReference type="InterPro" id="IPR036271">
    <property type="entry name" value="Tet_transcr_reg_TetR-rel_C_sf"/>
</dbReference>
<dbReference type="AlphaFoldDB" id="A0A6G9XV96"/>
<dbReference type="InterPro" id="IPR054156">
    <property type="entry name" value="YxaF_TetR_C"/>
</dbReference>
<accession>A0A6G9XV96</accession>
<keyword evidence="1" id="KW-0805">Transcription regulation</keyword>
<dbReference type="Gene3D" id="1.10.357.10">
    <property type="entry name" value="Tetracycline Repressor, domain 2"/>
    <property type="match status" value="1"/>
</dbReference>
<evidence type="ECO:0000313" key="7">
    <source>
        <dbReference type="Proteomes" id="UP000501705"/>
    </source>
</evidence>
<evidence type="ECO:0000313" key="6">
    <source>
        <dbReference type="EMBL" id="QIS04818.1"/>
    </source>
</evidence>
<dbReference type="SUPFAM" id="SSF46689">
    <property type="entry name" value="Homeodomain-like"/>
    <property type="match status" value="1"/>
</dbReference>
<dbReference type="GO" id="GO:0003677">
    <property type="term" value="F:DNA binding"/>
    <property type="evidence" value="ECO:0007669"/>
    <property type="project" value="UniProtKB-UniRule"/>
</dbReference>
<dbReference type="PANTHER" id="PTHR47506">
    <property type="entry name" value="TRANSCRIPTIONAL REGULATORY PROTEIN"/>
    <property type="match status" value="1"/>
</dbReference>
<evidence type="ECO:0000256" key="2">
    <source>
        <dbReference type="ARBA" id="ARBA00023125"/>
    </source>
</evidence>
<dbReference type="InterPro" id="IPR009057">
    <property type="entry name" value="Homeodomain-like_sf"/>
</dbReference>
<dbReference type="InterPro" id="IPR001647">
    <property type="entry name" value="HTH_TetR"/>
</dbReference>
<gene>
    <name evidence="6" type="ORF">F5X71_23005</name>
</gene>
<protein>
    <submittedName>
        <fullName evidence="6">TetR family transcriptional regulator</fullName>
    </submittedName>
</protein>
<keyword evidence="3" id="KW-0804">Transcription</keyword>
<dbReference type="RefSeq" id="WP_167463922.1">
    <property type="nucleotide sequence ID" value="NZ_CP046171.1"/>
</dbReference>
<feature type="DNA-binding region" description="H-T-H motif" evidence="4">
    <location>
        <begin position="35"/>
        <end position="54"/>
    </location>
</feature>
<sequence>MTNSVAGERPKGGKRERLGAAAARVFHEQGVEKTTIADIAHAAEVPVGNVYYYFKTKDQLVRAAIGAHDQALTDLIARLEQLSAPADRLKALIGGWVEQRETAARIGCPSGTLATELDKRADGLDRELAEVMRRLVDWVERQFAALGRADAGELAVALIAAYQGISLLTNTFRDPALMSAEGERLSRWIDSLAG</sequence>
<name>A0A6G9XV96_NOCBR</name>
<feature type="domain" description="HTH tetR-type" evidence="5">
    <location>
        <begin position="12"/>
        <end position="72"/>
    </location>
</feature>
<evidence type="ECO:0000256" key="1">
    <source>
        <dbReference type="ARBA" id="ARBA00023015"/>
    </source>
</evidence>
<keyword evidence="2 4" id="KW-0238">DNA-binding</keyword>
<dbReference type="EMBL" id="CP046171">
    <property type="protein sequence ID" value="QIS04818.1"/>
    <property type="molecule type" value="Genomic_DNA"/>
</dbReference>
<dbReference type="Pfam" id="PF00440">
    <property type="entry name" value="TetR_N"/>
    <property type="match status" value="1"/>
</dbReference>
<reference evidence="6 7" key="1">
    <citation type="journal article" date="2019" name="ACS Chem. Biol.">
        <title>Identification and Mobilization of a Cryptic Antibiotic Biosynthesis Gene Locus from a Human-Pathogenic Nocardia Isolate.</title>
        <authorList>
            <person name="Herisse M."/>
            <person name="Ishida K."/>
            <person name="Porter J.L."/>
            <person name="Howden B."/>
            <person name="Hertweck C."/>
            <person name="Stinear T.P."/>
            <person name="Pidot S.J."/>
        </authorList>
    </citation>
    <scope>NUCLEOTIDE SEQUENCE [LARGE SCALE GENOMIC DNA]</scope>
    <source>
        <strain evidence="6 7">AUSMDU00024985</strain>
    </source>
</reference>
<dbReference type="SUPFAM" id="SSF48498">
    <property type="entry name" value="Tetracyclin repressor-like, C-terminal domain"/>
    <property type="match status" value="1"/>
</dbReference>
<dbReference type="PROSITE" id="PS50977">
    <property type="entry name" value="HTH_TETR_2"/>
    <property type="match status" value="1"/>
</dbReference>
<proteinExistence type="predicted"/>
<organism evidence="6 7">
    <name type="scientific">Nocardia brasiliensis</name>
    <dbReference type="NCBI Taxonomy" id="37326"/>
    <lineage>
        <taxon>Bacteria</taxon>
        <taxon>Bacillati</taxon>
        <taxon>Actinomycetota</taxon>
        <taxon>Actinomycetes</taxon>
        <taxon>Mycobacteriales</taxon>
        <taxon>Nocardiaceae</taxon>
        <taxon>Nocardia</taxon>
    </lineage>
</organism>